<name>A0AAG5DHZ8_ANOAO</name>
<proteinExistence type="predicted"/>
<keyword evidence="2" id="KW-1185">Reference proteome</keyword>
<dbReference type="EnsemblMetazoa" id="ENSAATROPT011428">
    <property type="protein sequence ID" value="ENSAATROPP010333"/>
    <property type="gene ID" value="ENSAATROPG009314"/>
</dbReference>
<organism evidence="1 2">
    <name type="scientific">Anopheles atroparvus</name>
    <name type="common">European mosquito</name>
    <dbReference type="NCBI Taxonomy" id="41427"/>
    <lineage>
        <taxon>Eukaryota</taxon>
        <taxon>Metazoa</taxon>
        <taxon>Ecdysozoa</taxon>
        <taxon>Arthropoda</taxon>
        <taxon>Hexapoda</taxon>
        <taxon>Insecta</taxon>
        <taxon>Pterygota</taxon>
        <taxon>Neoptera</taxon>
        <taxon>Endopterygota</taxon>
        <taxon>Diptera</taxon>
        <taxon>Nematocera</taxon>
        <taxon>Culicoidea</taxon>
        <taxon>Culicidae</taxon>
        <taxon>Anophelinae</taxon>
        <taxon>Anopheles</taxon>
    </lineage>
</organism>
<accession>A0AAG5DHZ8</accession>
<evidence type="ECO:0000313" key="1">
    <source>
        <dbReference type="EnsemblMetazoa" id="ENSAATROPP010333"/>
    </source>
</evidence>
<sequence>MDKRWTWPTPNAFASWTAVIWPYRTLANRTTDATSVWLETLSVSASQPSHFCACM</sequence>
<reference evidence="1" key="1">
    <citation type="submission" date="2024-04" db="UniProtKB">
        <authorList>
            <consortium name="EnsemblMetazoa"/>
        </authorList>
    </citation>
    <scope>IDENTIFICATION</scope>
    <source>
        <strain evidence="1">EBRO</strain>
    </source>
</reference>
<evidence type="ECO:0000313" key="2">
    <source>
        <dbReference type="Proteomes" id="UP000075880"/>
    </source>
</evidence>
<dbReference type="Proteomes" id="UP000075880">
    <property type="component" value="Unassembled WGS sequence"/>
</dbReference>
<protein>
    <submittedName>
        <fullName evidence="1">Uncharacterized protein</fullName>
    </submittedName>
</protein>
<dbReference type="AlphaFoldDB" id="A0AAG5DHZ8"/>